<dbReference type="EMBL" id="QMFY01000012">
    <property type="protein sequence ID" value="RAV99231.1"/>
    <property type="molecule type" value="Genomic_DNA"/>
</dbReference>
<keyword evidence="2" id="KW-1185">Reference proteome</keyword>
<dbReference type="AlphaFoldDB" id="A0A364XY47"/>
<dbReference type="OrthoDB" id="6385145at2"/>
<evidence type="ECO:0000313" key="1">
    <source>
        <dbReference type="EMBL" id="RAV99231.1"/>
    </source>
</evidence>
<dbReference type="Pfam" id="PF13618">
    <property type="entry name" value="Gluconate_2-dh3"/>
    <property type="match status" value="1"/>
</dbReference>
<dbReference type="RefSeq" id="WP_112748745.1">
    <property type="nucleotide sequence ID" value="NZ_QMFY01000012.1"/>
</dbReference>
<dbReference type="Proteomes" id="UP000251889">
    <property type="component" value="Unassembled WGS sequence"/>
</dbReference>
<organism evidence="1 2">
    <name type="scientific">Pseudochryseolinea flava</name>
    <dbReference type="NCBI Taxonomy" id="2059302"/>
    <lineage>
        <taxon>Bacteria</taxon>
        <taxon>Pseudomonadati</taxon>
        <taxon>Bacteroidota</taxon>
        <taxon>Cytophagia</taxon>
        <taxon>Cytophagales</taxon>
        <taxon>Fulvivirgaceae</taxon>
        <taxon>Pseudochryseolinea</taxon>
    </lineage>
</organism>
<dbReference type="InterPro" id="IPR027056">
    <property type="entry name" value="Gluconate_2DH_su3"/>
</dbReference>
<comment type="caution">
    <text evidence="1">The sequence shown here is derived from an EMBL/GenBank/DDBJ whole genome shotgun (WGS) entry which is preliminary data.</text>
</comment>
<gene>
    <name evidence="1" type="ORF">DQQ10_20240</name>
</gene>
<evidence type="ECO:0008006" key="3">
    <source>
        <dbReference type="Google" id="ProtNLM"/>
    </source>
</evidence>
<sequence length="186" mass="20681">MKRRMLLKQLGLLAGAAVVLPHCTGKETAQEATISLHKLKITGHHQNSVTALVDALIPKTDTPGAKELDVQSYVWRMVDDCTSEEDQKKFLAGLDHLTTIADDRFGKTIAECSAADLQTLLQEMNDGKITEKNVGDFYQQFRRHTIRGFVGTESVMTNVYHYNMIPGHFTGVVEIKDPNDLKVILG</sequence>
<evidence type="ECO:0000313" key="2">
    <source>
        <dbReference type="Proteomes" id="UP000251889"/>
    </source>
</evidence>
<protein>
    <recommendedName>
        <fullName evidence="3">Gluconate 2-dehydrogenase subunit 3 family protein</fullName>
    </recommendedName>
</protein>
<proteinExistence type="predicted"/>
<name>A0A364XY47_9BACT</name>
<reference evidence="1 2" key="1">
    <citation type="submission" date="2018-06" db="EMBL/GenBank/DDBJ databases">
        <title>Chryseolinea flavus sp. nov., a member of the phylum Bacteroidetes isolated from soil.</title>
        <authorList>
            <person name="Li Y."/>
            <person name="Wang J."/>
        </authorList>
    </citation>
    <scope>NUCLEOTIDE SEQUENCE [LARGE SCALE GENOMIC DNA]</scope>
    <source>
        <strain evidence="1 2">SDU1-6</strain>
    </source>
</reference>
<accession>A0A364XY47</accession>